<dbReference type="InterPro" id="IPR017946">
    <property type="entry name" value="PLC-like_Pdiesterase_TIM-brl"/>
</dbReference>
<dbReference type="CDD" id="cd08570">
    <property type="entry name" value="GDPD_YPL206cp_fungi"/>
    <property type="match status" value="1"/>
</dbReference>
<evidence type="ECO:0000259" key="2">
    <source>
        <dbReference type="PROSITE" id="PS51704"/>
    </source>
</evidence>
<keyword evidence="4" id="KW-1185">Reference proteome</keyword>
<gene>
    <name evidence="3" type="ORF">K490DRAFT_41826</name>
</gene>
<name>A0A9P4HVK1_9PEZI</name>
<comment type="caution">
    <text evidence="3">The sequence shown here is derived from an EMBL/GenBank/DDBJ whole genome shotgun (WGS) entry which is preliminary data.</text>
</comment>
<keyword evidence="1" id="KW-0472">Membrane</keyword>
<evidence type="ECO:0000256" key="1">
    <source>
        <dbReference type="SAM" id="Phobius"/>
    </source>
</evidence>
<accession>A0A9P4HVK1</accession>
<proteinExistence type="predicted"/>
<dbReference type="Gene3D" id="3.20.20.190">
    <property type="entry name" value="Phosphatidylinositol (PI) phosphodiesterase"/>
    <property type="match status" value="1"/>
</dbReference>
<keyword evidence="1" id="KW-1133">Transmembrane helix</keyword>
<keyword evidence="1" id="KW-0812">Transmembrane</keyword>
<reference evidence="3" key="1">
    <citation type="journal article" date="2020" name="Stud. Mycol.">
        <title>101 Dothideomycetes genomes: a test case for predicting lifestyles and emergence of pathogens.</title>
        <authorList>
            <person name="Haridas S."/>
            <person name="Albert R."/>
            <person name="Binder M."/>
            <person name="Bloem J."/>
            <person name="Labutti K."/>
            <person name="Salamov A."/>
            <person name="Andreopoulos B."/>
            <person name="Baker S."/>
            <person name="Barry K."/>
            <person name="Bills G."/>
            <person name="Bluhm B."/>
            <person name="Cannon C."/>
            <person name="Castanera R."/>
            <person name="Culley D."/>
            <person name="Daum C."/>
            <person name="Ezra D."/>
            <person name="Gonzalez J."/>
            <person name="Henrissat B."/>
            <person name="Kuo A."/>
            <person name="Liang C."/>
            <person name="Lipzen A."/>
            <person name="Lutzoni F."/>
            <person name="Magnuson J."/>
            <person name="Mondo S."/>
            <person name="Nolan M."/>
            <person name="Ohm R."/>
            <person name="Pangilinan J."/>
            <person name="Park H.-J."/>
            <person name="Ramirez L."/>
            <person name="Alfaro M."/>
            <person name="Sun H."/>
            <person name="Tritt A."/>
            <person name="Yoshinaga Y."/>
            <person name="Zwiers L.-H."/>
            <person name="Turgeon B."/>
            <person name="Goodwin S."/>
            <person name="Spatafora J."/>
            <person name="Crous P."/>
            <person name="Grigoriev I."/>
        </authorList>
    </citation>
    <scope>NUCLEOTIDE SEQUENCE</scope>
    <source>
        <strain evidence="3">CBS 121410</strain>
    </source>
</reference>
<dbReference type="GO" id="GO:0006629">
    <property type="term" value="P:lipid metabolic process"/>
    <property type="evidence" value="ECO:0007669"/>
    <property type="project" value="InterPro"/>
</dbReference>
<feature type="domain" description="GP-PDE" evidence="2">
    <location>
        <begin position="11"/>
        <end position="252"/>
    </location>
</feature>
<dbReference type="SUPFAM" id="SSF51695">
    <property type="entry name" value="PLC-like phosphodiesterases"/>
    <property type="match status" value="1"/>
</dbReference>
<dbReference type="Proteomes" id="UP000799776">
    <property type="component" value="Unassembled WGS sequence"/>
</dbReference>
<dbReference type="PANTHER" id="PTHR43805">
    <property type="entry name" value="GLYCEROPHOSPHORYL DIESTER PHOSPHODIESTERASE"/>
    <property type="match status" value="1"/>
</dbReference>
<dbReference type="PANTHER" id="PTHR43805:SF1">
    <property type="entry name" value="GP-PDE DOMAIN-CONTAINING PROTEIN"/>
    <property type="match status" value="1"/>
</dbReference>
<dbReference type="OrthoDB" id="1058301at2759"/>
<dbReference type="AlphaFoldDB" id="A0A9P4HVK1"/>
<dbReference type="EMBL" id="ML978720">
    <property type="protein sequence ID" value="KAF2087252.1"/>
    <property type="molecule type" value="Genomic_DNA"/>
</dbReference>
<dbReference type="PROSITE" id="PS51704">
    <property type="entry name" value="GP_PDE"/>
    <property type="match status" value="1"/>
</dbReference>
<sequence length="308" mass="35528">ALLDKNGRKMPQAIAHRGYKDKHPENSMAAFVGAVDVGSDAIETDVHLSRDGVVVLSHDPTLNRCFGKPDKLIDCDWSYLSTLRTVDEPHERMPRLADLLEYLTQPGHEHVWVLLDIKIDNNLDDVMRLIAATIASVPPAPDRPWEARIVIGVWSPRYLPFTSAHLPNFPLTYIGFSLPMADQYLSVPAFSFNLFQPILVGPLGASFLRKARKHHRPVFDWTVNKENAMRWSVEKGLDGVVTDDPKRFLEVRGEFGVDGGKMGRRAWRGWEWKEWWWLVKMQVTVWVMMIYIWRVFGPWRVDRRFKTA</sequence>
<feature type="non-terminal residue" evidence="3">
    <location>
        <position position="1"/>
    </location>
</feature>
<dbReference type="Pfam" id="PF03009">
    <property type="entry name" value="GDPD"/>
    <property type="match status" value="1"/>
</dbReference>
<evidence type="ECO:0000313" key="4">
    <source>
        <dbReference type="Proteomes" id="UP000799776"/>
    </source>
</evidence>
<dbReference type="GO" id="GO:0008081">
    <property type="term" value="F:phosphoric diester hydrolase activity"/>
    <property type="evidence" value="ECO:0007669"/>
    <property type="project" value="InterPro"/>
</dbReference>
<protein>
    <submittedName>
        <fullName evidence="3">PLC-like phosphodiesterase</fullName>
    </submittedName>
</protein>
<dbReference type="InterPro" id="IPR030395">
    <property type="entry name" value="GP_PDE_dom"/>
</dbReference>
<feature type="transmembrane region" description="Helical" evidence="1">
    <location>
        <begin position="275"/>
        <end position="296"/>
    </location>
</feature>
<evidence type="ECO:0000313" key="3">
    <source>
        <dbReference type="EMBL" id="KAF2087252.1"/>
    </source>
</evidence>
<organism evidence="3 4">
    <name type="scientific">Saccharata proteae CBS 121410</name>
    <dbReference type="NCBI Taxonomy" id="1314787"/>
    <lineage>
        <taxon>Eukaryota</taxon>
        <taxon>Fungi</taxon>
        <taxon>Dikarya</taxon>
        <taxon>Ascomycota</taxon>
        <taxon>Pezizomycotina</taxon>
        <taxon>Dothideomycetes</taxon>
        <taxon>Dothideomycetes incertae sedis</taxon>
        <taxon>Botryosphaeriales</taxon>
        <taxon>Saccharataceae</taxon>
        <taxon>Saccharata</taxon>
    </lineage>
</organism>